<name>A0A2Z5QVE4_9MICC</name>
<evidence type="ECO:0000313" key="3">
    <source>
        <dbReference type="EMBL" id="BAV86352.1"/>
    </source>
</evidence>
<sequence length="235" mass="26327">MSVTKVPDEELLVFDHEIAANPKRVFTAYLDPSQLHRWYGPAGWRAQTDDLVVESVVGGIQRVRMVNDFDPGATCVLQSRFLAIEPYHELEYAEQLPNHLGEPSDILVYSRFRFHPETVITPEGVGEGTRITVEIGPMPRMFTRRYAPAGVPPSPGWMRCSPNTTTLNKKMPAPNKRMTAPARHRTLASGKPRIASFLALCGAGCRTSPILQVTPVTLELDGIMIIQRRCYENDR</sequence>
<feature type="domain" description="Activator of Hsp90 ATPase homologue 1/2-like C-terminal" evidence="2">
    <location>
        <begin position="20"/>
        <end position="134"/>
    </location>
</feature>
<dbReference type="Proteomes" id="UP000250241">
    <property type="component" value="Chromosome"/>
</dbReference>
<comment type="similarity">
    <text evidence="1">Belongs to the AHA1 family.</text>
</comment>
<gene>
    <name evidence="3" type="ORF">RA11412_0053</name>
</gene>
<dbReference type="CDD" id="cd07814">
    <property type="entry name" value="SRPBCC_CalC_Aha1-like"/>
    <property type="match status" value="1"/>
</dbReference>
<dbReference type="InterPro" id="IPR013538">
    <property type="entry name" value="ASHA1/2-like_C"/>
</dbReference>
<protein>
    <recommendedName>
        <fullName evidence="2">Activator of Hsp90 ATPase homologue 1/2-like C-terminal domain-containing protein</fullName>
    </recommendedName>
</protein>
<organism evidence="3 4">
    <name type="scientific">Rothia aeria</name>
    <dbReference type="NCBI Taxonomy" id="172042"/>
    <lineage>
        <taxon>Bacteria</taxon>
        <taxon>Bacillati</taxon>
        <taxon>Actinomycetota</taxon>
        <taxon>Actinomycetes</taxon>
        <taxon>Micrococcales</taxon>
        <taxon>Micrococcaceae</taxon>
        <taxon>Rothia</taxon>
    </lineage>
</organism>
<evidence type="ECO:0000256" key="1">
    <source>
        <dbReference type="ARBA" id="ARBA00006817"/>
    </source>
</evidence>
<evidence type="ECO:0000259" key="2">
    <source>
        <dbReference type="Pfam" id="PF08327"/>
    </source>
</evidence>
<reference evidence="3 4" key="1">
    <citation type="submission" date="2016-10" db="EMBL/GenBank/DDBJ databases">
        <title>Genome sequence of Rothia aeria strain JCM11412.</title>
        <authorList>
            <person name="Nambu T."/>
        </authorList>
    </citation>
    <scope>NUCLEOTIDE SEQUENCE [LARGE SCALE GENOMIC DNA]</scope>
    <source>
        <strain evidence="3 4">JCM 11412</strain>
    </source>
</reference>
<dbReference type="EMBL" id="AP017895">
    <property type="protein sequence ID" value="BAV86352.1"/>
    <property type="molecule type" value="Genomic_DNA"/>
</dbReference>
<dbReference type="Gene3D" id="3.30.530.20">
    <property type="match status" value="1"/>
</dbReference>
<dbReference type="InterPro" id="IPR023393">
    <property type="entry name" value="START-like_dom_sf"/>
</dbReference>
<dbReference type="SUPFAM" id="SSF55961">
    <property type="entry name" value="Bet v1-like"/>
    <property type="match status" value="1"/>
</dbReference>
<keyword evidence="4" id="KW-1185">Reference proteome</keyword>
<dbReference type="KEGG" id="raj:RA11412_0053"/>
<evidence type="ECO:0000313" key="4">
    <source>
        <dbReference type="Proteomes" id="UP000250241"/>
    </source>
</evidence>
<accession>A0A2Z5QVE4</accession>
<proteinExistence type="inferred from homology"/>
<dbReference type="Pfam" id="PF08327">
    <property type="entry name" value="AHSA1"/>
    <property type="match status" value="1"/>
</dbReference>
<dbReference type="AlphaFoldDB" id="A0A2Z5QVE4"/>